<dbReference type="EMBL" id="JAVRIE010000001">
    <property type="protein sequence ID" value="MDT0581144.1"/>
    <property type="molecule type" value="Genomic_DNA"/>
</dbReference>
<dbReference type="GO" id="GO:0016020">
    <property type="term" value="C:membrane"/>
    <property type="evidence" value="ECO:0007669"/>
    <property type="project" value="UniProtKB-SubCell"/>
</dbReference>
<evidence type="ECO:0000313" key="7">
    <source>
        <dbReference type="Proteomes" id="UP001249020"/>
    </source>
</evidence>
<feature type="transmembrane region" description="Helical" evidence="5">
    <location>
        <begin position="99"/>
        <end position="119"/>
    </location>
</feature>
<feature type="transmembrane region" description="Helical" evidence="5">
    <location>
        <begin position="6"/>
        <end position="21"/>
    </location>
</feature>
<accession>A0AAW8QYC2</accession>
<keyword evidence="3 5" id="KW-1133">Transmembrane helix</keyword>
<dbReference type="PANTHER" id="PTHR36926">
    <property type="entry name" value="COLICIN V PRODUCTION PROTEIN"/>
    <property type="match status" value="1"/>
</dbReference>
<keyword evidence="2 5" id="KW-0812">Transmembrane</keyword>
<dbReference type="InterPro" id="IPR052719">
    <property type="entry name" value="CvpA-like"/>
</dbReference>
<evidence type="ECO:0000256" key="4">
    <source>
        <dbReference type="ARBA" id="ARBA00023136"/>
    </source>
</evidence>
<dbReference type="Pfam" id="PF02674">
    <property type="entry name" value="Colicin_V"/>
    <property type="match status" value="1"/>
</dbReference>
<feature type="transmembrane region" description="Helical" evidence="5">
    <location>
        <begin position="28"/>
        <end position="45"/>
    </location>
</feature>
<comment type="caution">
    <text evidence="6">The sequence shown here is derived from an EMBL/GenBank/DDBJ whole genome shotgun (WGS) entry which is preliminary data.</text>
</comment>
<feature type="transmembrane region" description="Helical" evidence="5">
    <location>
        <begin position="65"/>
        <end position="87"/>
    </location>
</feature>
<gene>
    <name evidence="6" type="ORF">RM544_01210</name>
</gene>
<reference evidence="6 7" key="1">
    <citation type="submission" date="2023-09" db="EMBL/GenBank/DDBJ databases">
        <authorList>
            <person name="Rey-Velasco X."/>
        </authorList>
    </citation>
    <scope>NUCLEOTIDE SEQUENCE [LARGE SCALE GENOMIC DNA]</scope>
    <source>
        <strain evidence="6 7">W409</strain>
    </source>
</reference>
<dbReference type="InterPro" id="IPR003825">
    <property type="entry name" value="Colicin-V_CvpA"/>
</dbReference>
<dbReference type="PANTHER" id="PTHR36926:SF1">
    <property type="entry name" value="COLICIN V PRODUCTION PROTEIN"/>
    <property type="match status" value="1"/>
</dbReference>
<evidence type="ECO:0000256" key="2">
    <source>
        <dbReference type="ARBA" id="ARBA00022692"/>
    </source>
</evidence>
<dbReference type="AlphaFoldDB" id="A0AAW8QYC2"/>
<sequence>MNWFDFTVLGIIAFSAVISVIRGFMKEAVSLVVWFSAFIVSSQLYPQLAKFLTGISDEMFRNGVAIAILFISTLIVGALVNYVFSQLVKATGLSGTDRALGAVFGAIRGVLIVSALLFFMDTFTPLADSEWWKQSILVPEFSVIIEWFFEYVKESSSFLSPTE</sequence>
<name>A0AAW8QYC2_9ALTE</name>
<dbReference type="GO" id="GO:0009403">
    <property type="term" value="P:toxin biosynthetic process"/>
    <property type="evidence" value="ECO:0007669"/>
    <property type="project" value="InterPro"/>
</dbReference>
<evidence type="ECO:0000256" key="1">
    <source>
        <dbReference type="ARBA" id="ARBA00004141"/>
    </source>
</evidence>
<keyword evidence="4 5" id="KW-0472">Membrane</keyword>
<organism evidence="6 7">
    <name type="scientific">Brumicola blandensis</name>
    <dbReference type="NCBI Taxonomy" id="3075611"/>
    <lineage>
        <taxon>Bacteria</taxon>
        <taxon>Pseudomonadati</taxon>
        <taxon>Pseudomonadota</taxon>
        <taxon>Gammaproteobacteria</taxon>
        <taxon>Alteromonadales</taxon>
        <taxon>Alteromonadaceae</taxon>
        <taxon>Brumicola</taxon>
    </lineage>
</organism>
<evidence type="ECO:0000256" key="5">
    <source>
        <dbReference type="SAM" id="Phobius"/>
    </source>
</evidence>
<protein>
    <submittedName>
        <fullName evidence="6">CvpA family protein</fullName>
    </submittedName>
</protein>
<evidence type="ECO:0000256" key="3">
    <source>
        <dbReference type="ARBA" id="ARBA00022989"/>
    </source>
</evidence>
<proteinExistence type="predicted"/>
<comment type="subcellular location">
    <subcellularLocation>
        <location evidence="1">Membrane</location>
        <topology evidence="1">Multi-pass membrane protein</topology>
    </subcellularLocation>
</comment>
<dbReference type="RefSeq" id="WP_311359957.1">
    <property type="nucleotide sequence ID" value="NZ_JAVRIE010000001.1"/>
</dbReference>
<keyword evidence="7" id="KW-1185">Reference proteome</keyword>
<dbReference type="Proteomes" id="UP001249020">
    <property type="component" value="Unassembled WGS sequence"/>
</dbReference>
<evidence type="ECO:0000313" key="6">
    <source>
        <dbReference type="EMBL" id="MDT0581144.1"/>
    </source>
</evidence>